<evidence type="ECO:0000256" key="1">
    <source>
        <dbReference type="SAM" id="MobiDB-lite"/>
    </source>
</evidence>
<feature type="compositionally biased region" description="Polar residues" evidence="1">
    <location>
        <begin position="1"/>
        <end position="12"/>
    </location>
</feature>
<feature type="region of interest" description="Disordered" evidence="1">
    <location>
        <begin position="1"/>
        <end position="38"/>
    </location>
</feature>
<proteinExistence type="predicted"/>
<reference evidence="2" key="1">
    <citation type="submission" date="2017-03" db="EMBL/GenBank/DDBJ databases">
        <title>The mitochondrial genome of the carnivorous plant Utricularia reniformis (Lentibulariaceae): structure, comparative analysis and evolutionary landmarks.</title>
        <authorList>
            <person name="Silva S.R."/>
            <person name="Alvarenga D.O."/>
            <person name="Michael T.P."/>
            <person name="Miranda V.F.O."/>
            <person name="Varani A.M."/>
        </authorList>
    </citation>
    <scope>NUCLEOTIDE SEQUENCE</scope>
</reference>
<dbReference type="EMBL" id="KY774314">
    <property type="protein sequence ID" value="ART31600.1"/>
    <property type="molecule type" value="Genomic_DNA"/>
</dbReference>
<organism evidence="2">
    <name type="scientific">Utricularia reniformis</name>
    <dbReference type="NCBI Taxonomy" id="192314"/>
    <lineage>
        <taxon>Eukaryota</taxon>
        <taxon>Viridiplantae</taxon>
        <taxon>Streptophyta</taxon>
        <taxon>Embryophyta</taxon>
        <taxon>Tracheophyta</taxon>
        <taxon>Spermatophyta</taxon>
        <taxon>Magnoliopsida</taxon>
        <taxon>eudicotyledons</taxon>
        <taxon>Gunneridae</taxon>
        <taxon>Pentapetalae</taxon>
        <taxon>asterids</taxon>
        <taxon>lamiids</taxon>
        <taxon>Lamiales</taxon>
        <taxon>Lentibulariaceae</taxon>
        <taxon>Utricularia</taxon>
    </lineage>
</organism>
<dbReference type="AlphaFoldDB" id="A0A1Y0B2I2"/>
<geneLocation type="mitochondrion" evidence="2"/>
<evidence type="ECO:0000313" key="2">
    <source>
        <dbReference type="EMBL" id="ART31600.1"/>
    </source>
</evidence>
<sequence>MKSSHINRTNEPNRTKRKGKEVVYQLKRSRPLRLRKSSERVRHGTVPLDYLILT</sequence>
<accession>A0A1Y0B2I2</accession>
<protein>
    <submittedName>
        <fullName evidence="2">Uncharacterized protein</fullName>
    </submittedName>
</protein>
<name>A0A1Y0B2I2_9LAMI</name>
<gene>
    <name evidence="2" type="ORF">AEK19_MT1405</name>
</gene>
<keyword evidence="2" id="KW-0496">Mitochondrion</keyword>